<evidence type="ECO:0000256" key="7">
    <source>
        <dbReference type="PIRNR" id="PIRNR036421"/>
    </source>
</evidence>
<feature type="domain" description="Tail specific protease" evidence="10">
    <location>
        <begin position="869"/>
        <end position="1063"/>
    </location>
</feature>
<dbReference type="EMBL" id="CP117880">
    <property type="protein sequence ID" value="WDF68788.1"/>
    <property type="molecule type" value="Genomic_DNA"/>
</dbReference>
<dbReference type="InterPro" id="IPR028204">
    <property type="entry name" value="Tricorn_C1"/>
</dbReference>
<dbReference type="InterPro" id="IPR029414">
    <property type="entry name" value="Tricorn_PDZ"/>
</dbReference>
<dbReference type="Proteomes" id="UP001221558">
    <property type="component" value="Chromosome"/>
</dbReference>
<keyword evidence="9" id="KW-0732">Signal</keyword>
<evidence type="ECO:0000313" key="11">
    <source>
        <dbReference type="EMBL" id="WDF68788.1"/>
    </source>
</evidence>
<feature type="signal peptide" evidence="9">
    <location>
        <begin position="1"/>
        <end position="24"/>
    </location>
</feature>
<evidence type="ECO:0000259" key="10">
    <source>
        <dbReference type="SMART" id="SM00245"/>
    </source>
</evidence>
<dbReference type="Gene3D" id="3.90.226.10">
    <property type="entry name" value="2-enoyl-CoA Hydratase, Chain A, domain 1"/>
    <property type="match status" value="1"/>
</dbReference>
<dbReference type="RefSeq" id="WP_274267518.1">
    <property type="nucleotide sequence ID" value="NZ_CP117880.1"/>
</dbReference>
<dbReference type="SUPFAM" id="SSF82171">
    <property type="entry name" value="DPP6 N-terminal domain-like"/>
    <property type="match status" value="1"/>
</dbReference>
<sequence length="1106" mass="124529">MNYKKSFLWQGLVYSSMLLSTAFAQQETLLLRSPSISEKHVSFVYAGDIWIADKDGTNARRLTVNPGVEQNPMFSPDGQQIAFTGNYDGNTDVYVIPIQGGAPKRVTYHPAADVLRGWLNNNEVYFTSMRDFTYSLGSRLYKSSLASESSTPLLMPEAYQGSPSPDGRYWAYIKNTDPTERDRVAFKRYRGGGMPAIWIFDTQTKAVEIIPNEKSNDVKPVWLGSKVYFLSDRDKIVNIYSYDTQSKKVEKLTNYKDYDVRTLTGNGDQLTFEYQGRVHILNTNSKKVNSLAIQVNADAMYKRPHYIDMGQDIRWFSLSPTGQRALFENRGEVFSVPKEKGDARNISNSPGTHERYPSWSPNGKYISFISDKNGKYELVLRDQMAKDEPIYIPLGQTAFYYQPTWSPDSKKLFYNDAHLNLYYVDIETKKVVLVDNDRLSSTTGRTSNHFQPSWSYDSNWIAYVKSLGNGVRTLFLYNLDTKQQTQVTDGMSAVQQPTFSRDGKYLFFTASTNTGLTNSGLHMSAYEKNVTFDVYALILSKETPSLFKNESDEEKVTEEGKTDKKKEDKKSEGKKESDDKNSKEDKKDEAEDKTKDTKIAKTKIDLDDFNSRIIALPLPSAYYSSLDGGTENMLTYSRGRSIGVYDLNKLEDKTIVENARGFELSADGKKMLYGTGGDYFIVSAAQKPAPGTGKIELKNIKQLVDPAAEWTQVFNEVWAMQKEFFYVENMHGVDWNAVKAKYAKFLPYVGHRSDLGYLLNEMMGEMVVGHNYIYPGDQPSTPAVNTGTLGADLEEANGGYKITKIYTRLDWNPSFKAPLAEPGLNIKEGEYIVAINGVTLLPGTSIYQLLENTVDKQVTLKVNSTPSLKDAREVIVKPISFSDEISLRRMDWVEGNRKKVDALSNGKIAYVYMPNTGSDGYTYFNRYYFSQMDKKALLIDERNNGGGSVADYVIDLLSRELISGWKIRDGKSFTTPGNGIYGPKAMIINENAGSGGDMMPYMFRFKGLGKLVGRTTMGILVGISGYPPLLDGGSITSPNFGVFDLNGNYIIENEGVAPDIFVEQTPKELLEGKDPQLEKTVNLLLEEMKTYPYKELKDPKDPIRVK</sequence>
<dbReference type="Pfam" id="PF26549">
    <property type="entry name" value="Tricorn_N"/>
    <property type="match status" value="1"/>
</dbReference>
<feature type="region of interest" description="Disordered" evidence="8">
    <location>
        <begin position="548"/>
        <end position="595"/>
    </location>
</feature>
<dbReference type="CDD" id="cd07562">
    <property type="entry name" value="Peptidase_S41_TRI"/>
    <property type="match status" value="1"/>
</dbReference>
<comment type="function">
    <text evidence="7">Degrades oligopeptides.</text>
</comment>
<organism evidence="11 12">
    <name type="scientific">Sphingobacterium oryzagri</name>
    <dbReference type="NCBI Taxonomy" id="3025669"/>
    <lineage>
        <taxon>Bacteria</taxon>
        <taxon>Pseudomonadati</taxon>
        <taxon>Bacteroidota</taxon>
        <taxon>Sphingobacteriia</taxon>
        <taxon>Sphingobacteriales</taxon>
        <taxon>Sphingobacteriaceae</taxon>
        <taxon>Sphingobacterium</taxon>
    </lineage>
</organism>
<keyword evidence="12" id="KW-1185">Reference proteome</keyword>
<keyword evidence="6 7" id="KW-0720">Serine protease</keyword>
<dbReference type="Gene3D" id="2.130.10.10">
    <property type="entry name" value="YVTN repeat-like/Quinoprotein amine dehydrogenase"/>
    <property type="match status" value="1"/>
</dbReference>
<accession>A0ABY7WK59</accession>
<gene>
    <name evidence="11" type="ORF">PQ465_00030</name>
</gene>
<dbReference type="Gene3D" id="3.30.750.44">
    <property type="match status" value="1"/>
</dbReference>
<dbReference type="InterPro" id="IPR012393">
    <property type="entry name" value="Tricorn_protease"/>
</dbReference>
<keyword evidence="4 7" id="KW-0645">Protease</keyword>
<dbReference type="Pfam" id="PF14685">
    <property type="entry name" value="PDZ_Tricorn"/>
    <property type="match status" value="1"/>
</dbReference>
<evidence type="ECO:0000256" key="4">
    <source>
        <dbReference type="ARBA" id="ARBA00022670"/>
    </source>
</evidence>
<comment type="similarity">
    <text evidence="2 7">Belongs to the peptidase S41B family.</text>
</comment>
<dbReference type="SMART" id="SM00245">
    <property type="entry name" value="TSPc"/>
    <property type="match status" value="1"/>
</dbReference>
<dbReference type="InterPro" id="IPR036034">
    <property type="entry name" value="PDZ_sf"/>
</dbReference>
<dbReference type="Pfam" id="PF03572">
    <property type="entry name" value="Peptidase_S41"/>
    <property type="match status" value="1"/>
</dbReference>
<dbReference type="Pfam" id="PF14684">
    <property type="entry name" value="Tricorn_C1"/>
    <property type="match status" value="1"/>
</dbReference>
<dbReference type="SUPFAM" id="SSF50156">
    <property type="entry name" value="PDZ domain-like"/>
    <property type="match status" value="1"/>
</dbReference>
<dbReference type="SUPFAM" id="SSF69304">
    <property type="entry name" value="Tricorn protease N-terminal domain"/>
    <property type="match status" value="1"/>
</dbReference>
<dbReference type="Gene3D" id="2.30.42.10">
    <property type="match status" value="1"/>
</dbReference>
<keyword evidence="5 7" id="KW-0378">Hydrolase</keyword>
<evidence type="ECO:0000256" key="2">
    <source>
        <dbReference type="ARBA" id="ARBA00008524"/>
    </source>
</evidence>
<dbReference type="SUPFAM" id="SSF52096">
    <property type="entry name" value="ClpP/crotonase"/>
    <property type="match status" value="1"/>
</dbReference>
<evidence type="ECO:0000256" key="1">
    <source>
        <dbReference type="ARBA" id="ARBA00004496"/>
    </source>
</evidence>
<dbReference type="PANTHER" id="PTHR43253:SF1">
    <property type="entry name" value="TRICORN PROTEASE HOMOLOG 2-RELATED"/>
    <property type="match status" value="1"/>
</dbReference>
<evidence type="ECO:0000256" key="5">
    <source>
        <dbReference type="ARBA" id="ARBA00022801"/>
    </source>
</evidence>
<reference evidence="11 12" key="1">
    <citation type="submission" date="2023-02" db="EMBL/GenBank/DDBJ databases">
        <title>Genome sequence of Sphingobacterium sp. KACC 22765.</title>
        <authorList>
            <person name="Kim S."/>
            <person name="Heo J."/>
            <person name="Kwon S.-W."/>
        </authorList>
    </citation>
    <scope>NUCLEOTIDE SEQUENCE [LARGE SCALE GENOMIC DNA]</scope>
    <source>
        <strain evidence="11 12">KACC 22765</strain>
    </source>
</reference>
<dbReference type="EC" id="3.4.21.-" evidence="7"/>
<feature type="chain" id="PRO_5046762332" description="Tricorn protease homolog" evidence="9">
    <location>
        <begin position="25"/>
        <end position="1106"/>
    </location>
</feature>
<dbReference type="Pfam" id="PF26550">
    <property type="entry name" value="Tricorn_2nd"/>
    <property type="match status" value="1"/>
</dbReference>
<dbReference type="PANTHER" id="PTHR43253">
    <property type="entry name" value="TRICORN PROTEASE HOMOLOG 2-RELATED"/>
    <property type="match status" value="1"/>
</dbReference>
<evidence type="ECO:0000256" key="8">
    <source>
        <dbReference type="SAM" id="MobiDB-lite"/>
    </source>
</evidence>
<dbReference type="InterPro" id="IPR005151">
    <property type="entry name" value="Tail-specific_protease"/>
</dbReference>
<keyword evidence="3 7" id="KW-0963">Cytoplasm</keyword>
<dbReference type="InterPro" id="IPR029045">
    <property type="entry name" value="ClpP/crotonase-like_dom_sf"/>
</dbReference>
<comment type="subcellular location">
    <subcellularLocation>
        <location evidence="1 7">Cytoplasm</location>
    </subcellularLocation>
</comment>
<evidence type="ECO:0000256" key="3">
    <source>
        <dbReference type="ARBA" id="ARBA00022490"/>
    </source>
</evidence>
<proteinExistence type="inferred from homology"/>
<dbReference type="InterPro" id="IPR015943">
    <property type="entry name" value="WD40/YVTN_repeat-like_dom_sf"/>
</dbReference>
<evidence type="ECO:0000256" key="6">
    <source>
        <dbReference type="ARBA" id="ARBA00022825"/>
    </source>
</evidence>
<feature type="compositionally biased region" description="Basic and acidic residues" evidence="8">
    <location>
        <begin position="557"/>
        <end position="595"/>
    </location>
</feature>
<evidence type="ECO:0000256" key="9">
    <source>
        <dbReference type="SAM" id="SignalP"/>
    </source>
</evidence>
<evidence type="ECO:0000313" key="12">
    <source>
        <dbReference type="Proteomes" id="UP001221558"/>
    </source>
</evidence>
<dbReference type="Gene3D" id="2.120.10.60">
    <property type="entry name" value="Tricorn protease N-terminal domain"/>
    <property type="match status" value="1"/>
</dbReference>
<name>A0ABY7WK59_9SPHI</name>
<dbReference type="PIRSF" id="PIRSF036421">
    <property type="entry name" value="Tricorn_protease"/>
    <property type="match status" value="1"/>
</dbReference>
<protein>
    <recommendedName>
        <fullName evidence="7">Tricorn protease homolog</fullName>
        <ecNumber evidence="7">3.4.21.-</ecNumber>
    </recommendedName>
</protein>